<accession>A0A815B1V4</accession>
<comment type="similarity">
    <text evidence="3">Belongs to the DRC10 family.</text>
</comment>
<evidence type="ECO:0000256" key="2">
    <source>
        <dbReference type="ARBA" id="ARBA00004611"/>
    </source>
</evidence>
<evidence type="ECO:0000256" key="7">
    <source>
        <dbReference type="ARBA" id="ARBA00023069"/>
    </source>
</evidence>
<dbReference type="PANTHER" id="PTHR31598:SF1">
    <property type="entry name" value="DYNEIN REGULATORY COMPLEX PROTEIN 10"/>
    <property type="match status" value="1"/>
</dbReference>
<name>A0A815B1V4_9BILA</name>
<comment type="function">
    <text evidence="1">Component of the nexin-dynein regulatory complex (N-DRC), a key regulator of ciliary/flagellar motility which maintains the alignment and integrity of the distal axoneme and regulates microtubule sliding in motile axonemes.</text>
</comment>
<evidence type="ECO:0000256" key="6">
    <source>
        <dbReference type="ARBA" id="ARBA00022846"/>
    </source>
</evidence>
<evidence type="ECO:0000256" key="1">
    <source>
        <dbReference type="ARBA" id="ARBA00003029"/>
    </source>
</evidence>
<keyword evidence="9" id="KW-0966">Cell projection</keyword>
<keyword evidence="7" id="KW-0969">Cilium</keyword>
<evidence type="ECO:0000256" key="10">
    <source>
        <dbReference type="SAM" id="Coils"/>
    </source>
</evidence>
<dbReference type="OrthoDB" id="536093at2759"/>
<dbReference type="Proteomes" id="UP000663842">
    <property type="component" value="Unassembled WGS sequence"/>
</dbReference>
<keyword evidence="8" id="KW-0206">Cytoskeleton</keyword>
<sequence length="264" mass="31047">MMSSSSLAAPLNKTRTADVKPIRLQLDPMRLHEPARSKLSTVETQRIMVVFDDLVQKMELIEMLPVIVSHADLFKNIIDTETMNEIYRHEELKQAYETNSSIRTISNIIEKLPQLENYTRRFDKSLSYNANEKIAYHYYIQQSIRNVLRRLLQHNRFDAVKHILKNNNLLPPPKDLMRVLKMLRDSAMERFLTTPLEEREKVDQMKNLSIRLSSNEAVIAKLEKELNDAVAERDAEVSQTLVIFFFLNFFFVIESSHLLRIQYH</sequence>
<dbReference type="AlphaFoldDB" id="A0A815B1V4"/>
<dbReference type="Proteomes" id="UP000663855">
    <property type="component" value="Unassembled WGS sequence"/>
</dbReference>
<evidence type="ECO:0000256" key="8">
    <source>
        <dbReference type="ARBA" id="ARBA00023212"/>
    </source>
</evidence>
<proteinExistence type="inferred from homology"/>
<evidence type="ECO:0000256" key="3">
    <source>
        <dbReference type="ARBA" id="ARBA00009071"/>
    </source>
</evidence>
<evidence type="ECO:0000256" key="4">
    <source>
        <dbReference type="ARBA" id="ARBA00021752"/>
    </source>
</evidence>
<dbReference type="EMBL" id="CAJOBF010000068">
    <property type="protein sequence ID" value="CAF3738588.1"/>
    <property type="molecule type" value="Genomic_DNA"/>
</dbReference>
<dbReference type="Proteomes" id="UP000663834">
    <property type="component" value="Unassembled WGS sequence"/>
</dbReference>
<dbReference type="EMBL" id="CAJNOW010000184">
    <property type="protein sequence ID" value="CAF1264268.1"/>
    <property type="molecule type" value="Genomic_DNA"/>
</dbReference>
<organism evidence="11 14">
    <name type="scientific">Rotaria magnacalcarata</name>
    <dbReference type="NCBI Taxonomy" id="392030"/>
    <lineage>
        <taxon>Eukaryota</taxon>
        <taxon>Metazoa</taxon>
        <taxon>Spiralia</taxon>
        <taxon>Gnathifera</taxon>
        <taxon>Rotifera</taxon>
        <taxon>Eurotatoria</taxon>
        <taxon>Bdelloidea</taxon>
        <taxon>Philodinida</taxon>
        <taxon>Philodinidae</taxon>
        <taxon>Rotaria</taxon>
    </lineage>
</organism>
<comment type="caution">
    <text evidence="11">The sequence shown here is derived from an EMBL/GenBank/DDBJ whole genome shotgun (WGS) entry which is preliminary data.</text>
</comment>
<protein>
    <recommendedName>
        <fullName evidence="4">Dynein regulatory complex protein 10</fullName>
    </recommendedName>
</protein>
<gene>
    <name evidence="12" type="ORF">CJN711_LOCUS23555</name>
    <name evidence="11" type="ORF">KQP761_LOCUS2962</name>
    <name evidence="13" type="ORF">UXM345_LOCUS1283</name>
</gene>
<dbReference type="InterPro" id="IPR042815">
    <property type="entry name" value="DRC10"/>
</dbReference>
<comment type="subcellular location">
    <subcellularLocation>
        <location evidence="2">Cytoplasm</location>
        <location evidence="2">Cytoskeleton</location>
        <location evidence="2">Flagellum axoneme</location>
    </subcellularLocation>
</comment>
<feature type="coiled-coil region" evidence="10">
    <location>
        <begin position="205"/>
        <end position="239"/>
    </location>
</feature>
<keyword evidence="5" id="KW-0963">Cytoplasm</keyword>
<dbReference type="PANTHER" id="PTHR31598">
    <property type="entry name" value="IQ DOMAIN-CONTAINING PROTEIN D"/>
    <property type="match status" value="1"/>
</dbReference>
<dbReference type="EMBL" id="CAJNOV010010940">
    <property type="protein sequence ID" value="CAF1430731.1"/>
    <property type="molecule type" value="Genomic_DNA"/>
</dbReference>
<keyword evidence="10" id="KW-0175">Coiled coil</keyword>
<evidence type="ECO:0000313" key="13">
    <source>
        <dbReference type="EMBL" id="CAF3738588.1"/>
    </source>
</evidence>
<keyword evidence="6" id="KW-0282">Flagellum</keyword>
<evidence type="ECO:0000256" key="9">
    <source>
        <dbReference type="ARBA" id="ARBA00023273"/>
    </source>
</evidence>
<evidence type="ECO:0000313" key="12">
    <source>
        <dbReference type="EMBL" id="CAF1430731.1"/>
    </source>
</evidence>
<evidence type="ECO:0000256" key="5">
    <source>
        <dbReference type="ARBA" id="ARBA00022490"/>
    </source>
</evidence>
<reference evidence="11" key="1">
    <citation type="submission" date="2021-02" db="EMBL/GenBank/DDBJ databases">
        <authorList>
            <person name="Nowell W R."/>
        </authorList>
    </citation>
    <scope>NUCLEOTIDE SEQUENCE</scope>
</reference>
<evidence type="ECO:0000313" key="14">
    <source>
        <dbReference type="Proteomes" id="UP000663834"/>
    </source>
</evidence>
<evidence type="ECO:0000313" key="11">
    <source>
        <dbReference type="EMBL" id="CAF1264268.1"/>
    </source>
</evidence>